<protein>
    <recommendedName>
        <fullName evidence="2">Inner membrane protein YgaP-like transmembrane domain-containing protein</fullName>
    </recommendedName>
</protein>
<gene>
    <name evidence="3" type="ORF">SDENCHOL_20599</name>
</gene>
<keyword evidence="4" id="KW-1185">Reference proteome</keyword>
<feature type="domain" description="Inner membrane protein YgaP-like transmembrane" evidence="2">
    <location>
        <begin position="1"/>
        <end position="61"/>
    </location>
</feature>
<proteinExistence type="predicted"/>
<evidence type="ECO:0000313" key="3">
    <source>
        <dbReference type="EMBL" id="SMB28246.1"/>
    </source>
</evidence>
<dbReference type="Pfam" id="PF11127">
    <property type="entry name" value="YgaP-like_TM"/>
    <property type="match status" value="1"/>
</dbReference>
<dbReference type="Proteomes" id="UP000242886">
    <property type="component" value="Chromosome SDENCHOL"/>
</dbReference>
<accession>A0A7Z7MW44</accession>
<feature type="transmembrane region" description="Helical" evidence="1">
    <location>
        <begin position="7"/>
        <end position="26"/>
    </location>
</feature>
<organism evidence="3 4">
    <name type="scientific">Sterolibacterium denitrificans</name>
    <dbReference type="NCBI Taxonomy" id="157592"/>
    <lineage>
        <taxon>Bacteria</taxon>
        <taxon>Pseudomonadati</taxon>
        <taxon>Pseudomonadota</taxon>
        <taxon>Betaproteobacteria</taxon>
        <taxon>Nitrosomonadales</taxon>
        <taxon>Sterolibacteriaceae</taxon>
        <taxon>Sterolibacterium</taxon>
    </lineage>
</organism>
<evidence type="ECO:0000313" key="4">
    <source>
        <dbReference type="Proteomes" id="UP000242886"/>
    </source>
</evidence>
<keyword evidence="1" id="KW-1133">Transmembrane helix</keyword>
<keyword evidence="1" id="KW-0812">Transmembrane</keyword>
<evidence type="ECO:0000256" key="1">
    <source>
        <dbReference type="SAM" id="Phobius"/>
    </source>
</evidence>
<dbReference type="AlphaFoldDB" id="A0A7Z7MW44"/>
<evidence type="ECO:0000259" key="2">
    <source>
        <dbReference type="Pfam" id="PF11127"/>
    </source>
</evidence>
<sequence>MTKNAGTFDRIVRIILGIGLLTWAAAFNGPVWAWIGILPLATGALGFCALYSLLGINTCSIKK</sequence>
<keyword evidence="1" id="KW-0472">Membrane</keyword>
<dbReference type="InterPro" id="IPR021309">
    <property type="entry name" value="YgaP-like_TM"/>
</dbReference>
<name>A0A7Z7MW44_9PROT</name>
<feature type="transmembrane region" description="Helical" evidence="1">
    <location>
        <begin position="32"/>
        <end position="54"/>
    </location>
</feature>
<dbReference type="RefSeq" id="WP_154717083.1">
    <property type="nucleotide sequence ID" value="NZ_LT837803.1"/>
</dbReference>
<dbReference type="EMBL" id="LT837803">
    <property type="protein sequence ID" value="SMB28246.1"/>
    <property type="molecule type" value="Genomic_DNA"/>
</dbReference>
<reference evidence="3" key="1">
    <citation type="submission" date="2017-03" db="EMBL/GenBank/DDBJ databases">
        <authorList>
            <consortium name="AG Boll"/>
        </authorList>
    </citation>
    <scope>NUCLEOTIDE SEQUENCE [LARGE SCALE GENOMIC DNA]</scope>
    <source>
        <strain evidence="3">Chol</strain>
    </source>
</reference>